<gene>
    <name evidence="3" type="ORF">E3P99_03153</name>
</gene>
<accession>A0A4T0FL51</accession>
<feature type="chain" id="PRO_5020533376" description="NAD-dependent epimerase/dehydratase domain-containing protein" evidence="2">
    <location>
        <begin position="21"/>
        <end position="360"/>
    </location>
</feature>
<proteinExistence type="predicted"/>
<protein>
    <recommendedName>
        <fullName evidence="5">NAD-dependent epimerase/dehydratase domain-containing protein</fullName>
    </recommendedName>
</protein>
<dbReference type="AlphaFoldDB" id="A0A4T0FL51"/>
<sequence length="360" mass="40006">MLSSPLLLMASLALPLTALSVFLTRHNAEEERKKAEGEQSSDVFLKRYGVGKTDETGSRATSTTSASQTQMQHQSPRDRCDILLLGSGWISNFAVPVVASKGLSISATTREVKDGDSFERIPFIFDDDHDLDEQVGRLPIARTVVIVFPIRGEGRVKRLYESYTRIKASAQWIQLGSTGIWGSKQPGQSPWIDRFTAPDSSNPRYQAEEELLKLSSDSSPTAILNLAGLYGQQRKPSNFLIRVQESLEQKGSVHFVHGVDVARAIILMHEKFTPGQRWILTDGRVHDWWNIALDKGEPNTMARIKVQALTKLLAIKALPRPICDVVPGDATQRSTKLIRALDSSHFWQHFDDAPYSGGLS</sequence>
<feature type="signal peptide" evidence="2">
    <location>
        <begin position="1"/>
        <end position="20"/>
    </location>
</feature>
<comment type="caution">
    <text evidence="3">The sequence shown here is derived from an EMBL/GenBank/DDBJ whole genome shotgun (WGS) entry which is preliminary data.</text>
</comment>
<keyword evidence="4" id="KW-1185">Reference proteome</keyword>
<evidence type="ECO:0000313" key="3">
    <source>
        <dbReference type="EMBL" id="TIA87446.1"/>
    </source>
</evidence>
<evidence type="ECO:0000256" key="2">
    <source>
        <dbReference type="SAM" id="SignalP"/>
    </source>
</evidence>
<evidence type="ECO:0000256" key="1">
    <source>
        <dbReference type="SAM" id="MobiDB-lite"/>
    </source>
</evidence>
<dbReference type="Proteomes" id="UP000310189">
    <property type="component" value="Unassembled WGS sequence"/>
</dbReference>
<dbReference type="Gene3D" id="3.40.50.720">
    <property type="entry name" value="NAD(P)-binding Rossmann-like Domain"/>
    <property type="match status" value="1"/>
</dbReference>
<keyword evidence="2" id="KW-0732">Signal</keyword>
<organism evidence="3 4">
    <name type="scientific">Wallemia hederae</name>
    <dbReference type="NCBI Taxonomy" id="1540922"/>
    <lineage>
        <taxon>Eukaryota</taxon>
        <taxon>Fungi</taxon>
        <taxon>Dikarya</taxon>
        <taxon>Basidiomycota</taxon>
        <taxon>Wallemiomycotina</taxon>
        <taxon>Wallemiomycetes</taxon>
        <taxon>Wallemiales</taxon>
        <taxon>Wallemiaceae</taxon>
        <taxon>Wallemia</taxon>
    </lineage>
</organism>
<dbReference type="PANTHER" id="PTHR40129:SF2">
    <property type="entry name" value="KETOPANTOATE REDUCTASE N-TERMINAL DOMAIN-CONTAINING PROTEIN"/>
    <property type="match status" value="1"/>
</dbReference>
<dbReference type="OrthoDB" id="674948at2759"/>
<evidence type="ECO:0000313" key="4">
    <source>
        <dbReference type="Proteomes" id="UP000310189"/>
    </source>
</evidence>
<dbReference type="PANTHER" id="PTHR40129">
    <property type="entry name" value="KETOPANTOATE REDUCTASE N-TERMINAL DOMAIN-CONTAINING PROTEIN"/>
    <property type="match status" value="1"/>
</dbReference>
<reference evidence="3 4" key="1">
    <citation type="submission" date="2019-03" db="EMBL/GenBank/DDBJ databases">
        <title>Sequencing 23 genomes of Wallemia ichthyophaga.</title>
        <authorList>
            <person name="Gostincar C."/>
        </authorList>
    </citation>
    <scope>NUCLEOTIDE SEQUENCE [LARGE SCALE GENOMIC DNA]</scope>
    <source>
        <strain evidence="3 4">EXF-5753</strain>
    </source>
</reference>
<evidence type="ECO:0008006" key="5">
    <source>
        <dbReference type="Google" id="ProtNLM"/>
    </source>
</evidence>
<name>A0A4T0FL51_9BASI</name>
<dbReference type="SUPFAM" id="SSF51735">
    <property type="entry name" value="NAD(P)-binding Rossmann-fold domains"/>
    <property type="match status" value="1"/>
</dbReference>
<feature type="compositionally biased region" description="Low complexity" evidence="1">
    <location>
        <begin position="61"/>
        <end position="74"/>
    </location>
</feature>
<feature type="region of interest" description="Disordered" evidence="1">
    <location>
        <begin position="53"/>
        <end position="75"/>
    </location>
</feature>
<dbReference type="InterPro" id="IPR036291">
    <property type="entry name" value="NAD(P)-bd_dom_sf"/>
</dbReference>
<dbReference type="EMBL" id="SPNW01000055">
    <property type="protein sequence ID" value="TIA87446.1"/>
    <property type="molecule type" value="Genomic_DNA"/>
</dbReference>